<dbReference type="UniPathway" id="UPA00606"/>
<dbReference type="PIRSF" id="PIRSF000477">
    <property type="entry name" value="PurNPase"/>
    <property type="match status" value="1"/>
</dbReference>
<gene>
    <name evidence="8" type="ORF">JGI1_00785</name>
</gene>
<sequence>MKAKVEESISYIRNLIGDFNPEIAIILGSGLGELAEEFKNKTKIKTEKIPNYPQPTVEGHAGNLVFGELNDVRVLGFQGRIHFYESGEIENVIYPVLVANELGVKILIVTNAAGGLNKNFKPGDLMVIADHINFMFLNPLLIFPQNLKRMNHPAYDDRLKKIAIETGIELGISIREGIYCGVRGPNYETPAEVEMLRKIGCDAVGMSTVPEVITANFLGMRVLGISCITNYAAGISKNKLSHEEVTAVASKVKNEFSLLIKEVIKKIKQIGI</sequence>
<dbReference type="InterPro" id="IPR035994">
    <property type="entry name" value="Nucleoside_phosphorylase_sf"/>
</dbReference>
<evidence type="ECO:0000256" key="6">
    <source>
        <dbReference type="PIRSR" id="PIRSR000477-2"/>
    </source>
</evidence>
<feature type="binding site" evidence="6">
    <location>
        <position position="188"/>
    </location>
    <ligand>
        <name>a purine D-ribonucleoside</name>
        <dbReference type="ChEBI" id="CHEBI:142355"/>
    </ligand>
</feature>
<feature type="domain" description="Nucleoside phosphorylase" evidence="7">
    <location>
        <begin position="22"/>
        <end position="265"/>
    </location>
</feature>
<evidence type="ECO:0000313" key="9">
    <source>
        <dbReference type="Proteomes" id="UP000320623"/>
    </source>
</evidence>
<proteinExistence type="inferred from homology"/>
<dbReference type="InterPro" id="IPR011270">
    <property type="entry name" value="Pur_Nuc_Pase_Ino/Guo-sp"/>
</dbReference>
<keyword evidence="9" id="KW-1185">Reference proteome</keyword>
<evidence type="ECO:0000256" key="5">
    <source>
        <dbReference type="PIRNR" id="PIRNR000477"/>
    </source>
</evidence>
<dbReference type="STRING" id="1643428.GCA_001442855_00764"/>
<comment type="function">
    <text evidence="5">The purine nucleoside phosphorylases catalyze the phosphorolytic breakdown of the N-glycosidic bond in the beta-(deoxy)ribonucleoside molecules, with the formation of the corresponding free purine bases and pentose-1-phosphate.</text>
</comment>
<evidence type="ECO:0000256" key="2">
    <source>
        <dbReference type="ARBA" id="ARBA00006751"/>
    </source>
</evidence>
<dbReference type="EC" id="2.4.2.1" evidence="5"/>
<dbReference type="GO" id="GO:0004731">
    <property type="term" value="F:purine-nucleoside phosphorylase activity"/>
    <property type="evidence" value="ECO:0007669"/>
    <property type="project" value="UniProtKB-EC"/>
</dbReference>
<dbReference type="Pfam" id="PF01048">
    <property type="entry name" value="PNP_UDP_1"/>
    <property type="match status" value="1"/>
</dbReference>
<dbReference type="PANTHER" id="PTHR11904:SF9">
    <property type="entry name" value="PURINE NUCLEOSIDE PHOSPHORYLASE-RELATED"/>
    <property type="match status" value="1"/>
</dbReference>
<dbReference type="Gene3D" id="3.40.50.1580">
    <property type="entry name" value="Nucleoside phosphorylase domain"/>
    <property type="match status" value="1"/>
</dbReference>
<evidence type="ECO:0000313" key="8">
    <source>
        <dbReference type="EMBL" id="CUU03574.1"/>
    </source>
</evidence>
<dbReference type="PANTHER" id="PTHR11904">
    <property type="entry name" value="METHYLTHIOADENOSINE/PURINE NUCLEOSIDE PHOSPHORYLASE"/>
    <property type="match status" value="1"/>
</dbReference>
<organism evidence="8 9">
    <name type="scientific">Candidatus Thermokryptus mobilis</name>
    <dbReference type="NCBI Taxonomy" id="1643428"/>
    <lineage>
        <taxon>Bacteria</taxon>
        <taxon>Pseudomonadati</taxon>
        <taxon>Candidatus Kryptoniota</taxon>
        <taxon>Candidatus Thermokryptus</taxon>
    </lineage>
</organism>
<keyword evidence="3 5" id="KW-0328">Glycosyltransferase</keyword>
<comment type="similarity">
    <text evidence="2 5">Belongs to the PNP/MTAP phosphorylase family.</text>
</comment>
<dbReference type="SUPFAM" id="SSF53167">
    <property type="entry name" value="Purine and uridine phosphorylases"/>
    <property type="match status" value="1"/>
</dbReference>
<name>A0A0S4N055_9BACT</name>
<evidence type="ECO:0000256" key="4">
    <source>
        <dbReference type="ARBA" id="ARBA00022679"/>
    </source>
</evidence>
<dbReference type="InterPro" id="IPR000845">
    <property type="entry name" value="Nucleoside_phosphorylase_d"/>
</dbReference>
<dbReference type="EMBL" id="FAOO01000004">
    <property type="protein sequence ID" value="CUU03574.1"/>
    <property type="molecule type" value="Genomic_DNA"/>
</dbReference>
<dbReference type="CDD" id="cd09009">
    <property type="entry name" value="PNP-EcPNPII_like"/>
    <property type="match status" value="1"/>
</dbReference>
<feature type="binding site" evidence="6">
    <location>
        <position position="29"/>
    </location>
    <ligand>
        <name>phosphate</name>
        <dbReference type="ChEBI" id="CHEBI:43474"/>
    </ligand>
</feature>
<accession>A0A0S4N055</accession>
<protein>
    <recommendedName>
        <fullName evidence="5">Purine nucleoside phosphorylase</fullName>
        <ecNumber evidence="5">2.4.2.1</ecNumber>
    </recommendedName>
    <alternativeName>
        <fullName evidence="5">Inosine-guanosine phosphorylase</fullName>
    </alternativeName>
</protein>
<evidence type="ECO:0000256" key="3">
    <source>
        <dbReference type="ARBA" id="ARBA00022676"/>
    </source>
</evidence>
<dbReference type="NCBIfam" id="TIGR01700">
    <property type="entry name" value="PNPH"/>
    <property type="match status" value="1"/>
</dbReference>
<dbReference type="GO" id="GO:0009116">
    <property type="term" value="P:nucleoside metabolic process"/>
    <property type="evidence" value="ECO:0007669"/>
    <property type="project" value="InterPro"/>
</dbReference>
<feature type="binding site" evidence="6">
    <location>
        <position position="207"/>
    </location>
    <ligand>
        <name>phosphate</name>
        <dbReference type="ChEBI" id="CHEBI:43474"/>
    </ligand>
</feature>
<reference evidence="9" key="1">
    <citation type="submission" date="2015-11" db="EMBL/GenBank/DDBJ databases">
        <authorList>
            <person name="Varghese N."/>
        </authorList>
    </citation>
    <scope>NUCLEOTIDE SEQUENCE [LARGE SCALE GENOMIC DNA]</scope>
</reference>
<feature type="binding site" evidence="6">
    <location>
        <position position="60"/>
    </location>
    <ligand>
        <name>phosphate</name>
        <dbReference type="ChEBI" id="CHEBI:43474"/>
    </ligand>
</feature>
<dbReference type="RefSeq" id="WP_140944564.1">
    <property type="nucleotide sequence ID" value="NZ_FAOO01000004.1"/>
</dbReference>
<feature type="binding site" evidence="6">
    <location>
        <position position="112"/>
    </location>
    <ligand>
        <name>phosphate</name>
        <dbReference type="ChEBI" id="CHEBI:43474"/>
    </ligand>
</feature>
<feature type="binding site" evidence="6">
    <location>
        <begin position="80"/>
        <end position="82"/>
    </location>
    <ligand>
        <name>phosphate</name>
        <dbReference type="ChEBI" id="CHEBI:43474"/>
    </ligand>
</feature>
<dbReference type="NCBIfam" id="NF006054">
    <property type="entry name" value="PRK08202.1"/>
    <property type="match status" value="1"/>
</dbReference>
<dbReference type="NCBIfam" id="TIGR01697">
    <property type="entry name" value="PNPH-PUNA-XAPA"/>
    <property type="match status" value="1"/>
</dbReference>
<dbReference type="OrthoDB" id="1523230at2"/>
<dbReference type="Proteomes" id="UP000320623">
    <property type="component" value="Unassembled WGS sequence"/>
</dbReference>
<evidence type="ECO:0000259" key="7">
    <source>
        <dbReference type="Pfam" id="PF01048"/>
    </source>
</evidence>
<comment type="pathway">
    <text evidence="1 5">Purine metabolism; purine nucleoside salvage.</text>
</comment>
<dbReference type="GO" id="GO:0005737">
    <property type="term" value="C:cytoplasm"/>
    <property type="evidence" value="ECO:0007669"/>
    <property type="project" value="TreeGrafter"/>
</dbReference>
<feature type="binding site" evidence="6">
    <location>
        <position position="230"/>
    </location>
    <ligand>
        <name>a purine D-ribonucleoside</name>
        <dbReference type="ChEBI" id="CHEBI:142355"/>
    </ligand>
</feature>
<dbReference type="AlphaFoldDB" id="A0A0S4N055"/>
<evidence type="ECO:0000256" key="1">
    <source>
        <dbReference type="ARBA" id="ARBA00005058"/>
    </source>
</evidence>
<dbReference type="InterPro" id="IPR011268">
    <property type="entry name" value="Purine_phosphorylase"/>
</dbReference>
<keyword evidence="4 5" id="KW-0808">Transferase</keyword>